<reference evidence="1" key="1">
    <citation type="journal article" date="2023" name="Insect Mol. Biol.">
        <title>Genome sequencing provides insights into the evolution of gene families encoding plant cell wall-degrading enzymes in longhorned beetles.</title>
        <authorList>
            <person name="Shin N.R."/>
            <person name="Okamura Y."/>
            <person name="Kirsch R."/>
            <person name="Pauchet Y."/>
        </authorList>
    </citation>
    <scope>NUCLEOTIDE SEQUENCE</scope>
    <source>
        <strain evidence="1">AMC_N1</strain>
    </source>
</reference>
<accession>A0AAV8Y481</accession>
<organism evidence="1 2">
    <name type="scientific">Aromia moschata</name>
    <dbReference type="NCBI Taxonomy" id="1265417"/>
    <lineage>
        <taxon>Eukaryota</taxon>
        <taxon>Metazoa</taxon>
        <taxon>Ecdysozoa</taxon>
        <taxon>Arthropoda</taxon>
        <taxon>Hexapoda</taxon>
        <taxon>Insecta</taxon>
        <taxon>Pterygota</taxon>
        <taxon>Neoptera</taxon>
        <taxon>Endopterygota</taxon>
        <taxon>Coleoptera</taxon>
        <taxon>Polyphaga</taxon>
        <taxon>Cucujiformia</taxon>
        <taxon>Chrysomeloidea</taxon>
        <taxon>Cerambycidae</taxon>
        <taxon>Cerambycinae</taxon>
        <taxon>Callichromatini</taxon>
        <taxon>Aromia</taxon>
    </lineage>
</organism>
<dbReference type="AlphaFoldDB" id="A0AAV8Y481"/>
<gene>
    <name evidence="1" type="ORF">NQ318_019025</name>
</gene>
<proteinExistence type="predicted"/>
<protein>
    <submittedName>
        <fullName evidence="1">Uncharacterized protein</fullName>
    </submittedName>
</protein>
<dbReference type="EMBL" id="JAPWTK010000229">
    <property type="protein sequence ID" value="KAJ8945032.1"/>
    <property type="molecule type" value="Genomic_DNA"/>
</dbReference>
<dbReference type="Proteomes" id="UP001162162">
    <property type="component" value="Unassembled WGS sequence"/>
</dbReference>
<name>A0AAV8Y481_9CUCU</name>
<evidence type="ECO:0000313" key="2">
    <source>
        <dbReference type="Proteomes" id="UP001162162"/>
    </source>
</evidence>
<comment type="caution">
    <text evidence="1">The sequence shown here is derived from an EMBL/GenBank/DDBJ whole genome shotgun (WGS) entry which is preliminary data.</text>
</comment>
<keyword evidence="2" id="KW-1185">Reference proteome</keyword>
<evidence type="ECO:0000313" key="1">
    <source>
        <dbReference type="EMBL" id="KAJ8945032.1"/>
    </source>
</evidence>
<sequence>MTQQILEKSIQRPQQRVIAKAVTMAVPVIPEIIDTPQGPEQVIKQTVLERRVERDETGEKVIKHLGITDIDPCTGAAKQIAVGIEQLDPRFAKDEGREVISTTSKVSVTPTYTSVQKITSRAITQPLTEAADLTAADIAKMVDEEKEDVENTLKIFPPDLITQPGKI</sequence>